<keyword evidence="2" id="KW-1185">Reference proteome</keyword>
<evidence type="ECO:0000313" key="2">
    <source>
        <dbReference type="Proteomes" id="UP000231658"/>
    </source>
</evidence>
<dbReference type="STRING" id="1867952.MTBPR1_70208"/>
<accession>A0A1C3RL02</accession>
<evidence type="ECO:0008006" key="3">
    <source>
        <dbReference type="Google" id="ProtNLM"/>
    </source>
</evidence>
<dbReference type="EMBL" id="FLYE01000046">
    <property type="protein sequence ID" value="SCA57936.1"/>
    <property type="molecule type" value="Genomic_DNA"/>
</dbReference>
<sequence length="198" mass="22576">MRLFDYVQSINGDPMPLPEPAKRKHLHTREVSFTGYEREDGLFDVEGHLVDTKTYSFPNKDRGEIKAGEAIHNMRLRLTVDEEMIVRDVAVSIDDSPFNMCTTITPAFDVLKGMQVGPGWNRRVREKLGGVKGCTHLVEMLAPIATATYQTLYPALKRRRENLPEEERDKPSLIDGCHAMDSNGPLVKERWPEYYVGK</sequence>
<gene>
    <name evidence="1" type="ORF">MTBPR1_70208</name>
</gene>
<proteinExistence type="predicted"/>
<name>A0A1C3RL02_9PROT</name>
<dbReference type="AlphaFoldDB" id="A0A1C3RL02"/>
<evidence type="ECO:0000313" key="1">
    <source>
        <dbReference type="EMBL" id="SCA57936.1"/>
    </source>
</evidence>
<dbReference type="Proteomes" id="UP000231658">
    <property type="component" value="Unassembled WGS sequence"/>
</dbReference>
<dbReference type="InterPro" id="IPR021312">
    <property type="entry name" value="DUF2889"/>
</dbReference>
<reference evidence="1 2" key="1">
    <citation type="submission" date="2016-07" db="EMBL/GenBank/DDBJ databases">
        <authorList>
            <person name="Lefevre C.T."/>
        </authorList>
    </citation>
    <scope>NUCLEOTIDE SEQUENCE [LARGE SCALE GENOMIC DNA]</scope>
    <source>
        <strain evidence="1">PR1</strain>
    </source>
</reference>
<organism evidence="1 2">
    <name type="scientific">Candidatus Terasakiella magnetica</name>
    <dbReference type="NCBI Taxonomy" id="1867952"/>
    <lineage>
        <taxon>Bacteria</taxon>
        <taxon>Pseudomonadati</taxon>
        <taxon>Pseudomonadota</taxon>
        <taxon>Alphaproteobacteria</taxon>
        <taxon>Rhodospirillales</taxon>
        <taxon>Terasakiellaceae</taxon>
        <taxon>Terasakiella</taxon>
    </lineage>
</organism>
<dbReference type="Pfam" id="PF11136">
    <property type="entry name" value="DUF2889"/>
    <property type="match status" value="1"/>
</dbReference>
<protein>
    <recommendedName>
        <fullName evidence="3">DUF2889 domain-containing protein</fullName>
    </recommendedName>
</protein>